<dbReference type="GO" id="GO:0005615">
    <property type="term" value="C:extracellular space"/>
    <property type="evidence" value="ECO:0007669"/>
    <property type="project" value="TreeGrafter"/>
</dbReference>
<dbReference type="GO" id="GO:0031012">
    <property type="term" value="C:extracellular matrix"/>
    <property type="evidence" value="ECO:0007669"/>
    <property type="project" value="TreeGrafter"/>
</dbReference>
<sequence length="1422" mass="161635">MVFKVLFLLFSLISTIFAQEATISCNYNYRGANYPYTCILNINNPNGFDDFENIMGQHVEGFDNENVTSIDAFAQTSTIIPQILCSQFPNLEQITFMFSEVEVINERSFALCGGSLRTLNVIHNNIAQVSTRTFRNNSNLRYVYLSNNFITEIDAEAFTGSAISYLDLEFNLFSTFDPLPLERINTTLTTLGVFANYITTLPSNGFANIRNLEWLDMTANEFQSLPDDAFVGLDRLRMLYLIACNLRQPNALWFEALPELVELHLELNEITDLSNGVFNGLRRLTNLYLGYNELSELTTAPFGGSLMNIEVLSVLNNQVSAIHNFFFHVAENLNALELGGNSCSSQNFINIQNERSATQSALRRCFDNFGPEFINCNYQASGGNYSCVLTLRNPNGNNFETIEGEHLADRENEDVVSVTAFETNTLTVPSILCSEFSQLQNIVIIASYIEQLRVDAFNNCLMVEQIDLSYNGIRTIEDQTFSQNSNLRLLNLRRNVINRIGDQAFTGSAIENLDLSYNEIFDFHSASFEPINMTLRSLDLNSNRIAILYQDTFANLRNLNEIILNGNYLYIVPNSAFQSLSNVQTLGLSNCGLQELQIEWFSNLRNLQNLYIASNSLKEFPATIFDSLENLLQIFFYDNQIVELNSNSFGASLENLTLLYGTSNEINSIDNKILTRGISLQNLLFTNNLCTQNNFYNVANNIEIVREALSRCIENFEIEPRLECHYELNEFDGTYSCALTAINPVGREIETINGQHITGNNDDDVTFVFADFTNTLTIPSALCSQFSNLNHLEFLGSFVNTLSYSSFINCRSLTSFTAVANNISIVPPLVFDGARNLSILILSSNRIHRLSANAFYGTQISQLDLAHNQLEEFDVTAFSVIGNTLRSLRLTDNMIQHLPIGAFESTPNLIELDLSHNHLYTVPSDIFSPLIDSLNALQLLDCGLSRIDEQWFRGLDQLHYLQLSWNEIDHLPENIFDLPKLENLGLAHNNLQILDSKSFGRSLSVLFHIDASENKINAFDPHLFENATSLFGIELMNNLCIDSAFLEIPYYRENIRGYFLECFEIYEDASLSCKFSEDEANYRCDLTIRNEMERLRFQRVEGEHLEGRNDNYVTNIYAEGGISRLIPSILCQQFRFIESIVFVNSQIEFISLETFRNCEFLFSLNLGANRISSISDGVFINNPYLSSLTLALNRIESISSRAFEGTQIYYLDLEDNHLATFDPISFAPIFNNLFYLILRHNLYSTFPRNAFTGMRNLRMINLNGNRLDFLPSNAFRSLTSLHTLELADCNLNNLNYRWFDDLQNLETLEFDMNAITQLPNLVFDLPNLSYLGIAANRLSELNLNAFGRSIVSLRTIRAENNQIIAIDERIIDNAIQLFSFTLSGNVCVNFDFIEVQENIETVREYLNGCFENFRNGTEILIN</sequence>
<dbReference type="PANTHER" id="PTHR24373:SF370">
    <property type="entry name" value="FISH-LIPS, ISOFORM E"/>
    <property type="match status" value="1"/>
</dbReference>
<evidence type="ECO:0000256" key="2">
    <source>
        <dbReference type="ARBA" id="ARBA00022729"/>
    </source>
</evidence>
<dbReference type="SMART" id="SM00364">
    <property type="entry name" value="LRR_BAC"/>
    <property type="match status" value="8"/>
</dbReference>
<evidence type="ECO:0000313" key="6">
    <source>
        <dbReference type="Proteomes" id="UP001107558"/>
    </source>
</evidence>
<dbReference type="Gene3D" id="3.80.10.10">
    <property type="entry name" value="Ribonuclease Inhibitor"/>
    <property type="match status" value="6"/>
</dbReference>
<proteinExistence type="predicted"/>
<keyword evidence="3" id="KW-0677">Repeat</keyword>
<dbReference type="Pfam" id="PF13855">
    <property type="entry name" value="LRR_8"/>
    <property type="match status" value="10"/>
</dbReference>
<keyword evidence="1" id="KW-0433">Leucine-rich repeat</keyword>
<dbReference type="InterPro" id="IPR001611">
    <property type="entry name" value="Leu-rich_rpt"/>
</dbReference>
<dbReference type="PROSITE" id="PS51450">
    <property type="entry name" value="LRR"/>
    <property type="match status" value="3"/>
</dbReference>
<dbReference type="OrthoDB" id="7737031at2759"/>
<dbReference type="InterPro" id="IPR032675">
    <property type="entry name" value="LRR_dom_sf"/>
</dbReference>
<dbReference type="InterPro" id="IPR003591">
    <property type="entry name" value="Leu-rich_rpt_typical-subtyp"/>
</dbReference>
<dbReference type="InterPro" id="IPR050328">
    <property type="entry name" value="Dev_Immune_Receptor"/>
</dbReference>
<accession>A0A9J6B9C7</accession>
<dbReference type="SMART" id="SM00369">
    <property type="entry name" value="LRR_TYP"/>
    <property type="match status" value="29"/>
</dbReference>
<organism evidence="5 6">
    <name type="scientific">Polypedilum vanderplanki</name>
    <name type="common">Sleeping chironomid midge</name>
    <dbReference type="NCBI Taxonomy" id="319348"/>
    <lineage>
        <taxon>Eukaryota</taxon>
        <taxon>Metazoa</taxon>
        <taxon>Ecdysozoa</taxon>
        <taxon>Arthropoda</taxon>
        <taxon>Hexapoda</taxon>
        <taxon>Insecta</taxon>
        <taxon>Pterygota</taxon>
        <taxon>Neoptera</taxon>
        <taxon>Endopterygota</taxon>
        <taxon>Diptera</taxon>
        <taxon>Nematocera</taxon>
        <taxon>Chironomoidea</taxon>
        <taxon>Chironomidae</taxon>
        <taxon>Chironominae</taxon>
        <taxon>Polypedilum</taxon>
        <taxon>Polypedilum</taxon>
    </lineage>
</organism>
<dbReference type="FunFam" id="3.80.10.10:FF:001164">
    <property type="entry name" value="GH01279p"/>
    <property type="match status" value="1"/>
</dbReference>
<feature type="signal peptide" evidence="4">
    <location>
        <begin position="1"/>
        <end position="18"/>
    </location>
</feature>
<dbReference type="PANTHER" id="PTHR24373">
    <property type="entry name" value="SLIT RELATED LEUCINE-RICH REPEAT NEURONAL PROTEIN"/>
    <property type="match status" value="1"/>
</dbReference>
<keyword evidence="6" id="KW-1185">Reference proteome</keyword>
<dbReference type="SMART" id="SM00365">
    <property type="entry name" value="LRR_SD22"/>
    <property type="match status" value="9"/>
</dbReference>
<reference evidence="5" key="1">
    <citation type="submission" date="2021-03" db="EMBL/GenBank/DDBJ databases">
        <title>Chromosome level genome of the anhydrobiotic midge Polypedilum vanderplanki.</title>
        <authorList>
            <person name="Yoshida Y."/>
            <person name="Kikawada T."/>
            <person name="Gusev O."/>
        </authorList>
    </citation>
    <scope>NUCLEOTIDE SEQUENCE</scope>
    <source>
        <strain evidence="5">NIAS01</strain>
        <tissue evidence="5">Whole body or cell culture</tissue>
    </source>
</reference>
<keyword evidence="2 4" id="KW-0732">Signal</keyword>
<dbReference type="SUPFAM" id="SSF52058">
    <property type="entry name" value="L domain-like"/>
    <property type="match status" value="4"/>
</dbReference>
<dbReference type="Proteomes" id="UP001107558">
    <property type="component" value="Chromosome 4"/>
</dbReference>
<evidence type="ECO:0000256" key="4">
    <source>
        <dbReference type="SAM" id="SignalP"/>
    </source>
</evidence>
<comment type="caution">
    <text evidence="5">The sequence shown here is derived from an EMBL/GenBank/DDBJ whole genome shotgun (WGS) entry which is preliminary data.</text>
</comment>
<evidence type="ECO:0000256" key="3">
    <source>
        <dbReference type="ARBA" id="ARBA00022737"/>
    </source>
</evidence>
<evidence type="ECO:0000313" key="5">
    <source>
        <dbReference type="EMBL" id="KAG5666388.1"/>
    </source>
</evidence>
<dbReference type="EMBL" id="JADBJN010000004">
    <property type="protein sequence ID" value="KAG5666388.1"/>
    <property type="molecule type" value="Genomic_DNA"/>
</dbReference>
<protein>
    <submittedName>
        <fullName evidence="5">Uncharacterized protein</fullName>
    </submittedName>
</protein>
<name>A0A9J6B9C7_POLVA</name>
<gene>
    <name evidence="5" type="ORF">PVAND_014417</name>
</gene>
<feature type="chain" id="PRO_5039892039" evidence="4">
    <location>
        <begin position="19"/>
        <end position="1422"/>
    </location>
</feature>
<evidence type="ECO:0000256" key="1">
    <source>
        <dbReference type="ARBA" id="ARBA00022614"/>
    </source>
</evidence>